<gene>
    <name evidence="2" type="ORF">GA0070622_4167</name>
</gene>
<dbReference type="Gene3D" id="1.10.260.40">
    <property type="entry name" value="lambda repressor-like DNA-binding domains"/>
    <property type="match status" value="1"/>
</dbReference>
<dbReference type="GO" id="GO:0003677">
    <property type="term" value="F:DNA binding"/>
    <property type="evidence" value="ECO:0007669"/>
    <property type="project" value="InterPro"/>
</dbReference>
<protein>
    <submittedName>
        <fullName evidence="2">Helix-turn-helix domain-containing protein</fullName>
    </submittedName>
</protein>
<accession>A0A1A9BC96</accession>
<evidence type="ECO:0000259" key="1">
    <source>
        <dbReference type="Pfam" id="PF19054"/>
    </source>
</evidence>
<feature type="domain" description="DUF5753" evidence="1">
    <location>
        <begin position="129"/>
        <end position="309"/>
    </location>
</feature>
<dbReference type="Pfam" id="PF19054">
    <property type="entry name" value="DUF5753"/>
    <property type="match status" value="1"/>
</dbReference>
<reference evidence="3" key="1">
    <citation type="submission" date="2016-06" db="EMBL/GenBank/DDBJ databases">
        <authorList>
            <person name="Varghese N."/>
            <person name="Submissions Spin"/>
        </authorList>
    </citation>
    <scope>NUCLEOTIDE SEQUENCE [LARGE SCALE GENOMIC DNA]</scope>
    <source>
        <strain evidence="3">DSM 45794</strain>
    </source>
</reference>
<dbReference type="InterPro" id="IPR043917">
    <property type="entry name" value="DUF5753"/>
</dbReference>
<keyword evidence="3" id="KW-1185">Reference proteome</keyword>
<evidence type="ECO:0000313" key="3">
    <source>
        <dbReference type="Proteomes" id="UP000199558"/>
    </source>
</evidence>
<sequence>MACLLVGREGARSGQSGCEGGQVATVPVEGGPTSGPTVLRMLLGAQLRRLREGAGVSRESAGWEIRSSESKISRMELGRVGFKERDVADLLTLYGVTAPDERAALLKLARDANSPGWWHRYGDVLPAWFQSYLGLEAAAAMIRTYEVQFVPGLLQTAAYAREVILLGHRGASPAELDRRVDLRMERQELLRRSDPPQLWAVLDEAALRRPIGGATVMREQLDALIAATASPHVRLQIVPFSAGGHAAASGAFSILRFGDQDLPDIVYIEQLTSAIYLDKRDDLDFYAEAMERLCVEAAPPERTAELLTRLRDELYRA</sequence>
<name>A0A1A9BC96_9ACTN</name>
<dbReference type="SUPFAM" id="SSF47413">
    <property type="entry name" value="lambda repressor-like DNA-binding domains"/>
    <property type="match status" value="1"/>
</dbReference>
<dbReference type="InterPro" id="IPR010982">
    <property type="entry name" value="Lambda_DNA-bd_dom_sf"/>
</dbReference>
<evidence type="ECO:0000313" key="2">
    <source>
        <dbReference type="EMBL" id="SBT67115.1"/>
    </source>
</evidence>
<dbReference type="Pfam" id="PF13560">
    <property type="entry name" value="HTH_31"/>
    <property type="match status" value="1"/>
</dbReference>
<dbReference type="EMBL" id="FLRH01000003">
    <property type="protein sequence ID" value="SBT67115.1"/>
    <property type="molecule type" value="Genomic_DNA"/>
</dbReference>
<proteinExistence type="predicted"/>
<dbReference type="InterPro" id="IPR001387">
    <property type="entry name" value="Cro/C1-type_HTH"/>
</dbReference>
<dbReference type="STRING" id="946078.GA0070622_4167"/>
<organism evidence="2 3">
    <name type="scientific">Micromonospora sediminicola</name>
    <dbReference type="NCBI Taxonomy" id="946078"/>
    <lineage>
        <taxon>Bacteria</taxon>
        <taxon>Bacillati</taxon>
        <taxon>Actinomycetota</taxon>
        <taxon>Actinomycetes</taxon>
        <taxon>Micromonosporales</taxon>
        <taxon>Micromonosporaceae</taxon>
        <taxon>Micromonospora</taxon>
    </lineage>
</organism>
<dbReference type="Proteomes" id="UP000199558">
    <property type="component" value="Unassembled WGS sequence"/>
</dbReference>
<dbReference type="CDD" id="cd00093">
    <property type="entry name" value="HTH_XRE"/>
    <property type="match status" value="1"/>
</dbReference>
<dbReference type="AlphaFoldDB" id="A0A1A9BC96"/>